<reference evidence="8 9" key="1">
    <citation type="journal article" date="2016" name="Sci. Rep.">
        <title>Metabolic traits of an uncultured archaeal lineage -MSBL1- from brine pools of the Red Sea.</title>
        <authorList>
            <person name="Mwirichia R."/>
            <person name="Alam I."/>
            <person name="Rashid M."/>
            <person name="Vinu M."/>
            <person name="Ba-Alawi W."/>
            <person name="Anthony Kamau A."/>
            <person name="Kamanda Ngugi D."/>
            <person name="Goker M."/>
            <person name="Klenk H.P."/>
            <person name="Bajic V."/>
            <person name="Stingl U."/>
        </authorList>
    </citation>
    <scope>NUCLEOTIDE SEQUENCE [LARGE SCALE GENOMIC DNA]</scope>
    <source>
        <strain evidence="8">SCGC-AAA259B11</strain>
    </source>
</reference>
<sequence length="349" mass="38331">MSDKITNTKVSESIFETIGDTPLAKLNNIPESEGVDASILGKLEMFNPTGSLKDRIFYEMITRAIDEGELEPGMEIIEASTGNAGIACSFVGSYLGYDVTIVMPEGMSKERVKVMEAYGANVVFTPGGESDVDLSLEKVEEIVQEDPDRYWHASQYDNPANIDAHYKTTGAEIWEQTSGKVDAFLATQGTGGTLTGVGRYLKEKKPSVELYAGEPEEAPMLARRKWGSHRIEGIGDGFVPRNLDLSQLTGVFLTSSDEAIEMARRLAGEEGIFCGISSGSNVAGAIKLAKKRPKLDVIVTMINDTGQRYYSTPLCGVEKELEVPEREHPMDEYTAEQLDKYQGDWEIIE</sequence>
<evidence type="ECO:0000259" key="7">
    <source>
        <dbReference type="Pfam" id="PF00291"/>
    </source>
</evidence>
<evidence type="ECO:0000256" key="4">
    <source>
        <dbReference type="ARBA" id="ARBA00022679"/>
    </source>
</evidence>
<evidence type="ECO:0000256" key="3">
    <source>
        <dbReference type="ARBA" id="ARBA00022605"/>
    </source>
</evidence>
<evidence type="ECO:0000256" key="6">
    <source>
        <dbReference type="ARBA" id="ARBA00023192"/>
    </source>
</evidence>
<feature type="domain" description="Tryptophan synthase beta chain-like PALP" evidence="7">
    <location>
        <begin position="15"/>
        <end position="303"/>
    </location>
</feature>
<dbReference type="InterPro" id="IPR005856">
    <property type="entry name" value="Cys_synth"/>
</dbReference>
<keyword evidence="5" id="KW-0663">Pyridoxal phosphate</keyword>
<dbReference type="Proteomes" id="UP000070184">
    <property type="component" value="Unassembled WGS sequence"/>
</dbReference>
<dbReference type="PATRIC" id="fig|1698260.3.peg.1114"/>
<evidence type="ECO:0000256" key="1">
    <source>
        <dbReference type="ARBA" id="ARBA00001933"/>
    </source>
</evidence>
<dbReference type="InterPro" id="IPR001926">
    <property type="entry name" value="TrpB-like_PALP"/>
</dbReference>
<name>A0A133U3F1_9EURY</name>
<accession>A0A133U3F1</accession>
<keyword evidence="9" id="KW-1185">Reference proteome</keyword>
<evidence type="ECO:0000256" key="2">
    <source>
        <dbReference type="ARBA" id="ARBA00007103"/>
    </source>
</evidence>
<protein>
    <recommendedName>
        <fullName evidence="7">Tryptophan synthase beta chain-like PALP domain-containing protein</fullName>
    </recommendedName>
</protein>
<evidence type="ECO:0000313" key="9">
    <source>
        <dbReference type="Proteomes" id="UP000070184"/>
    </source>
</evidence>
<keyword evidence="6" id="KW-0198">Cysteine biosynthesis</keyword>
<dbReference type="InterPro" id="IPR036052">
    <property type="entry name" value="TrpB-like_PALP_sf"/>
</dbReference>
<comment type="similarity">
    <text evidence="2">Belongs to the cysteine synthase/cystathionine beta-synthase family.</text>
</comment>
<keyword evidence="4" id="KW-0808">Transferase</keyword>
<dbReference type="FunFam" id="3.40.50.1100:FF:000006">
    <property type="entry name" value="Cysteine synthase"/>
    <property type="match status" value="1"/>
</dbReference>
<proteinExistence type="inferred from homology"/>
<dbReference type="SUPFAM" id="SSF53686">
    <property type="entry name" value="Tryptophan synthase beta subunit-like PLP-dependent enzymes"/>
    <property type="match status" value="1"/>
</dbReference>
<gene>
    <name evidence="8" type="ORF">AKJ61_04340</name>
</gene>
<dbReference type="AlphaFoldDB" id="A0A133U3F1"/>
<dbReference type="GO" id="GO:0006535">
    <property type="term" value="P:cysteine biosynthetic process from serine"/>
    <property type="evidence" value="ECO:0007669"/>
    <property type="project" value="InterPro"/>
</dbReference>
<dbReference type="NCBIfam" id="TIGR01136">
    <property type="entry name" value="cysKM"/>
    <property type="match status" value="1"/>
</dbReference>
<evidence type="ECO:0000313" key="8">
    <source>
        <dbReference type="EMBL" id="KXA88713.1"/>
    </source>
</evidence>
<dbReference type="GO" id="GO:0004124">
    <property type="term" value="F:cysteine synthase activity"/>
    <property type="evidence" value="ECO:0007669"/>
    <property type="project" value="InterPro"/>
</dbReference>
<comment type="caution">
    <text evidence="8">The sequence shown here is derived from an EMBL/GenBank/DDBJ whole genome shotgun (WGS) entry which is preliminary data.</text>
</comment>
<organism evidence="8 9">
    <name type="scientific">candidate division MSBL1 archaeon SCGC-AAA259B11</name>
    <dbReference type="NCBI Taxonomy" id="1698260"/>
    <lineage>
        <taxon>Archaea</taxon>
        <taxon>Methanobacteriati</taxon>
        <taxon>Methanobacteriota</taxon>
        <taxon>candidate division MSBL1</taxon>
    </lineage>
</organism>
<keyword evidence="3" id="KW-0028">Amino-acid biosynthesis</keyword>
<dbReference type="InterPro" id="IPR050214">
    <property type="entry name" value="Cys_Synth/Cystath_Beta-Synth"/>
</dbReference>
<evidence type="ECO:0000256" key="5">
    <source>
        <dbReference type="ARBA" id="ARBA00022898"/>
    </source>
</evidence>
<comment type="cofactor">
    <cofactor evidence="1">
        <name>pyridoxal 5'-phosphate</name>
        <dbReference type="ChEBI" id="CHEBI:597326"/>
    </cofactor>
</comment>
<dbReference type="Gene3D" id="3.40.50.1100">
    <property type="match status" value="2"/>
</dbReference>
<dbReference type="EMBL" id="LHXK01000087">
    <property type="protein sequence ID" value="KXA88713.1"/>
    <property type="molecule type" value="Genomic_DNA"/>
</dbReference>
<dbReference type="Pfam" id="PF00291">
    <property type="entry name" value="PALP"/>
    <property type="match status" value="1"/>
</dbReference>
<dbReference type="CDD" id="cd01561">
    <property type="entry name" value="CBS_like"/>
    <property type="match status" value="1"/>
</dbReference>
<dbReference type="PANTHER" id="PTHR10314">
    <property type="entry name" value="CYSTATHIONINE BETA-SYNTHASE"/>
    <property type="match status" value="1"/>
</dbReference>